<evidence type="ECO:0000256" key="5">
    <source>
        <dbReference type="SAM" id="Phobius"/>
    </source>
</evidence>
<keyword evidence="3 5" id="KW-1133">Transmembrane helix</keyword>
<dbReference type="CDD" id="cd14447">
    <property type="entry name" value="SPX"/>
    <property type="match status" value="1"/>
</dbReference>
<keyword evidence="8" id="KW-1185">Reference proteome</keyword>
<dbReference type="PANTHER" id="PTHR23510:SF64">
    <property type="entry name" value="INNER MEMBRANE TRANSPORT PROTEIN YAJR"/>
    <property type="match status" value="1"/>
</dbReference>
<feature type="transmembrane region" description="Helical" evidence="5">
    <location>
        <begin position="606"/>
        <end position="626"/>
    </location>
</feature>
<dbReference type="InterPro" id="IPR051068">
    <property type="entry name" value="MFS_Domain-Containing_Protein"/>
</dbReference>
<accession>A0A8J5XSZ1</accession>
<name>A0A8J5XSZ1_DIALT</name>
<proteinExistence type="predicted"/>
<dbReference type="PANTHER" id="PTHR23510">
    <property type="entry name" value="INNER MEMBRANE TRANSPORT PROTEIN YAJR"/>
    <property type="match status" value="1"/>
</dbReference>
<dbReference type="GO" id="GO:0022857">
    <property type="term" value="F:transmembrane transporter activity"/>
    <property type="evidence" value="ECO:0007669"/>
    <property type="project" value="InterPro"/>
</dbReference>
<dbReference type="EMBL" id="JAGTXO010000002">
    <property type="protein sequence ID" value="KAG8469949.1"/>
    <property type="molecule type" value="Genomic_DNA"/>
</dbReference>
<comment type="caution">
    <text evidence="7">The sequence shown here is derived from an EMBL/GenBank/DDBJ whole genome shotgun (WGS) entry which is preliminary data.</text>
</comment>
<feature type="transmembrane region" description="Helical" evidence="5">
    <location>
        <begin position="741"/>
        <end position="766"/>
    </location>
</feature>
<dbReference type="OMA" id="MTNYYIV"/>
<dbReference type="Pfam" id="PF03105">
    <property type="entry name" value="SPX"/>
    <property type="match status" value="1"/>
</dbReference>
<evidence type="ECO:0000256" key="3">
    <source>
        <dbReference type="ARBA" id="ARBA00022989"/>
    </source>
</evidence>
<feature type="transmembrane region" description="Helical" evidence="5">
    <location>
        <begin position="778"/>
        <end position="798"/>
    </location>
</feature>
<evidence type="ECO:0000259" key="6">
    <source>
        <dbReference type="PROSITE" id="PS51382"/>
    </source>
</evidence>
<dbReference type="InterPro" id="IPR004331">
    <property type="entry name" value="SPX_dom"/>
</dbReference>
<keyword evidence="2 5" id="KW-0812">Transmembrane</keyword>
<protein>
    <recommendedName>
        <fullName evidence="6">SPX domain-containing protein</fullName>
    </recommendedName>
</protein>
<evidence type="ECO:0000313" key="8">
    <source>
        <dbReference type="Proteomes" id="UP000751190"/>
    </source>
</evidence>
<sequence length="804" mass="84858">MKFGRVLKQHMHPPWAAHYIDYPRLKRTVYTTECVQGADPALVNEHARESALDSYVQLFMGELDEEIERVSAFYQSSAAELRAQLSQLQAEQQSVGASESMIEALREVGRTAVLLVQFLELNLTGLRKILKKHEKRITGHPVAARYLSARRDKEHALQKLNAHVELDEIYDAVRDAIDGARNELEVQRALAPDGASARRLAPAAKPAGCAASAHGTRALSPASREALDARVQALEGGAVARTPARAAHAPLGRQLSIYAHEPVLREMADSLRELKHASRFVNTLVVSLAETSGITADEGQGMRKSDSKLALALNLLSTFIFMLNYYIILPSSGAYCMALGAPPSFSGIVVGVLPAAACLAAVVYSFATQFSYRAPLLASAALCSVGNVAYALALPYGSLKLMLCGRILVGMGGARVVNRRYIADHVDLEYRTEASAAFVAFTALGMAVGPGVAAVVAALPETEVYGLPINGLTAPGFAMLLFWLPYLAAVAIAFVEPPLYRAQPAQGTSAHDGARGGGHGAGAARAHAAARGGSAAAPLLPRGAPEDVAAAACACGGAAGSPPRTARAQLSALSSASKVSNFGDAESVPLLTIERAPGGEASRPRLVVVLALLWLYLLDKLLGEAWLTSVPIVARAQFEWSEQRVGLFLCVVSGLVLPASHVCSIAFATVATHERERTIIAVMMCTVLLGGGLLLCVARPFASAASYVAGAVIFFVSTNLLEAAAMSLLSKKMPRQWAAGVLNSGFLTTVTGLGGRVIGNLLVTLLGGVVGARRLDTVLLVPLFAAWLVSMLLFCAGFRRFSTA</sequence>
<feature type="domain" description="SPX" evidence="6">
    <location>
        <begin position="1"/>
        <end position="147"/>
    </location>
</feature>
<dbReference type="PROSITE" id="PS51382">
    <property type="entry name" value="SPX"/>
    <property type="match status" value="1"/>
</dbReference>
<gene>
    <name evidence="7" type="ORF">KFE25_006404</name>
</gene>
<dbReference type="Proteomes" id="UP000751190">
    <property type="component" value="Unassembled WGS sequence"/>
</dbReference>
<dbReference type="InterPro" id="IPR011701">
    <property type="entry name" value="MFS"/>
</dbReference>
<comment type="subcellular location">
    <subcellularLocation>
        <location evidence="1">Membrane</location>
        <topology evidence="1">Multi-pass membrane protein</topology>
    </subcellularLocation>
</comment>
<feature type="transmembrane region" description="Helical" evidence="5">
    <location>
        <begin position="348"/>
        <end position="367"/>
    </location>
</feature>
<evidence type="ECO:0000313" key="7">
    <source>
        <dbReference type="EMBL" id="KAG8469949.1"/>
    </source>
</evidence>
<feature type="transmembrane region" description="Helical" evidence="5">
    <location>
        <begin position="679"/>
        <end position="701"/>
    </location>
</feature>
<reference evidence="7" key="1">
    <citation type="submission" date="2021-05" db="EMBL/GenBank/DDBJ databases">
        <title>The genome of the haptophyte Pavlova lutheri (Diacronema luteri, Pavlovales) - a model for lipid biosynthesis in eukaryotic algae.</title>
        <authorList>
            <person name="Hulatt C.J."/>
            <person name="Posewitz M.C."/>
        </authorList>
    </citation>
    <scope>NUCLEOTIDE SEQUENCE</scope>
    <source>
        <strain evidence="7">NIVA-4/92</strain>
    </source>
</reference>
<dbReference type="InterPro" id="IPR036259">
    <property type="entry name" value="MFS_trans_sf"/>
</dbReference>
<evidence type="ECO:0000256" key="4">
    <source>
        <dbReference type="ARBA" id="ARBA00023136"/>
    </source>
</evidence>
<dbReference type="SUPFAM" id="SSF103473">
    <property type="entry name" value="MFS general substrate transporter"/>
    <property type="match status" value="1"/>
</dbReference>
<evidence type="ECO:0000256" key="2">
    <source>
        <dbReference type="ARBA" id="ARBA00022692"/>
    </source>
</evidence>
<keyword evidence="4 5" id="KW-0472">Membrane</keyword>
<dbReference type="GO" id="GO:0016020">
    <property type="term" value="C:membrane"/>
    <property type="evidence" value="ECO:0007669"/>
    <property type="project" value="UniProtKB-SubCell"/>
</dbReference>
<dbReference type="AlphaFoldDB" id="A0A8J5XSZ1"/>
<feature type="transmembrane region" description="Helical" evidence="5">
    <location>
        <begin position="472"/>
        <end position="495"/>
    </location>
</feature>
<organism evidence="7 8">
    <name type="scientific">Diacronema lutheri</name>
    <name type="common">Unicellular marine alga</name>
    <name type="synonym">Monochrysis lutheri</name>
    <dbReference type="NCBI Taxonomy" id="2081491"/>
    <lineage>
        <taxon>Eukaryota</taxon>
        <taxon>Haptista</taxon>
        <taxon>Haptophyta</taxon>
        <taxon>Pavlovophyceae</taxon>
        <taxon>Pavlovales</taxon>
        <taxon>Pavlovaceae</taxon>
        <taxon>Diacronema</taxon>
    </lineage>
</organism>
<dbReference type="OrthoDB" id="5588846at2759"/>
<dbReference type="Gene3D" id="1.20.1250.20">
    <property type="entry name" value="MFS general substrate transporter like domains"/>
    <property type="match status" value="1"/>
</dbReference>
<feature type="transmembrane region" description="Helical" evidence="5">
    <location>
        <begin position="438"/>
        <end position="460"/>
    </location>
</feature>
<feature type="transmembrane region" description="Helical" evidence="5">
    <location>
        <begin position="646"/>
        <end position="667"/>
    </location>
</feature>
<evidence type="ECO:0000256" key="1">
    <source>
        <dbReference type="ARBA" id="ARBA00004141"/>
    </source>
</evidence>
<feature type="transmembrane region" description="Helical" evidence="5">
    <location>
        <begin position="309"/>
        <end position="328"/>
    </location>
</feature>
<dbReference type="Pfam" id="PF07690">
    <property type="entry name" value="MFS_1"/>
    <property type="match status" value="1"/>
</dbReference>
<feature type="transmembrane region" description="Helical" evidence="5">
    <location>
        <begin position="707"/>
        <end position="729"/>
    </location>
</feature>